<dbReference type="InterPro" id="IPR003594">
    <property type="entry name" value="HATPase_dom"/>
</dbReference>
<dbReference type="EMBL" id="FNGV01000008">
    <property type="protein sequence ID" value="SDM42379.1"/>
    <property type="molecule type" value="Genomic_DNA"/>
</dbReference>
<dbReference type="PANTHER" id="PTHR41523">
    <property type="entry name" value="TWO-COMPONENT SYSTEM SENSOR PROTEIN"/>
    <property type="match status" value="1"/>
</dbReference>
<dbReference type="InterPro" id="IPR011495">
    <property type="entry name" value="Sig_transdc_His_kin_sub2_dim/P"/>
</dbReference>
<dbReference type="OrthoDB" id="9767435at2"/>
<evidence type="ECO:0000256" key="8">
    <source>
        <dbReference type="SAM" id="Phobius"/>
    </source>
</evidence>
<protein>
    <recommendedName>
        <fullName evidence="2">histidine kinase</fullName>
        <ecNumber evidence="2">2.7.13.3</ecNumber>
    </recommendedName>
</protein>
<keyword evidence="11" id="KW-1185">Reference proteome</keyword>
<dbReference type="InterPro" id="IPR036890">
    <property type="entry name" value="HATPase_C_sf"/>
</dbReference>
<dbReference type="InterPro" id="IPR011990">
    <property type="entry name" value="TPR-like_helical_dom_sf"/>
</dbReference>
<keyword evidence="8" id="KW-0812">Transmembrane</keyword>
<dbReference type="EC" id="2.7.13.3" evidence="2"/>
<dbReference type="SMART" id="SM00028">
    <property type="entry name" value="TPR"/>
    <property type="match status" value="5"/>
</dbReference>
<dbReference type="Gene3D" id="3.30.565.10">
    <property type="entry name" value="Histidine kinase-like ATPase, C-terminal domain"/>
    <property type="match status" value="1"/>
</dbReference>
<comment type="catalytic activity">
    <reaction evidence="1">
        <text>ATP + protein L-histidine = ADP + protein N-phospho-L-histidine.</text>
        <dbReference type="EC" id="2.7.13.3"/>
    </reaction>
</comment>
<proteinExistence type="predicted"/>
<dbReference type="Pfam" id="PF13424">
    <property type="entry name" value="TPR_12"/>
    <property type="match status" value="1"/>
</dbReference>
<dbReference type="Gene3D" id="1.25.40.10">
    <property type="entry name" value="Tetratricopeptide repeat domain"/>
    <property type="match status" value="2"/>
</dbReference>
<keyword evidence="3" id="KW-0597">Phosphoprotein</keyword>
<keyword evidence="8" id="KW-1133">Transmembrane helix</keyword>
<dbReference type="Pfam" id="PF02518">
    <property type="entry name" value="HATPase_c"/>
    <property type="match status" value="1"/>
</dbReference>
<evidence type="ECO:0000256" key="2">
    <source>
        <dbReference type="ARBA" id="ARBA00012438"/>
    </source>
</evidence>
<feature type="domain" description="Histidine kinase" evidence="9">
    <location>
        <begin position="402"/>
        <end position="590"/>
    </location>
</feature>
<evidence type="ECO:0000313" key="11">
    <source>
        <dbReference type="Proteomes" id="UP000199440"/>
    </source>
</evidence>
<sequence length="590" mass="66302">MKWVLTLTFLFHFVNSFSQSTQIADSLGKILKQDNLSKEERSRLLGERAYHVQDIDSSLLLAKEALQIATEIDKPLLQAMAWEEISHVERRRGNNDISLQASLKALRIFETLDLPERQAASYAQLGSNSISDNDYTSAIAYLKKAKHIYENSDNTLNQVLTTLNLGEAYRLAGHMDSAATSFKETLKRNEQLKNDIVQGYSTGNLGMVYSVQNELAAAKELLTEAISILRNLGDDYSTSVYLAALGEIYKKEGKWNLAEQKLQEALDMATTAGLKEQIRDFSAQLASLYETQGRFADALGYQKKYQIYQDSLVNKASIQKIEQLKSSYEIDKRETEISVLNTINSYQKNTLISLVAGICLFIFLSYLLFKGNKTIKKANSELSDQKLIIANREREKALLLKELNHRVKNNLQMIASLLNLQSRELSGHPAQEAIIAGKNRVEALSLVHSKLYQEGVETRIYLKEYIEELVLGLFHGYNVNFEPDFDIAHTSVSVDKAVPIALIINEIVINALKYAYGGVKNPNLKVKVSEVNKYLKIEISDNGIGFSNEEGQKNNSFGIKLITSLIQQLDGSIERSNLDGTLWTMKLESA</sequence>
<name>A0A1G9T3T8_9FLAO</name>
<keyword evidence="6 10" id="KW-0418">Kinase</keyword>
<evidence type="ECO:0000256" key="7">
    <source>
        <dbReference type="ARBA" id="ARBA00022840"/>
    </source>
</evidence>
<evidence type="ECO:0000256" key="5">
    <source>
        <dbReference type="ARBA" id="ARBA00022741"/>
    </source>
</evidence>
<evidence type="ECO:0000256" key="3">
    <source>
        <dbReference type="ARBA" id="ARBA00022553"/>
    </source>
</evidence>
<evidence type="ECO:0000256" key="1">
    <source>
        <dbReference type="ARBA" id="ARBA00000085"/>
    </source>
</evidence>
<dbReference type="STRING" id="192904.SAMN04488514_108210"/>
<reference evidence="10 11" key="1">
    <citation type="submission" date="2016-10" db="EMBL/GenBank/DDBJ databases">
        <authorList>
            <person name="de Groot N.N."/>
        </authorList>
    </citation>
    <scope>NUCLEOTIDE SEQUENCE [LARGE SCALE GENOMIC DNA]</scope>
    <source>
        <strain evidence="10 11">DSM 19886</strain>
    </source>
</reference>
<evidence type="ECO:0000256" key="4">
    <source>
        <dbReference type="ARBA" id="ARBA00022679"/>
    </source>
</evidence>
<gene>
    <name evidence="10" type="ORF">SAMN04488514_108210</name>
</gene>
<organism evidence="10 11">
    <name type="scientific">Kriegella aquimaris</name>
    <dbReference type="NCBI Taxonomy" id="192904"/>
    <lineage>
        <taxon>Bacteria</taxon>
        <taxon>Pseudomonadati</taxon>
        <taxon>Bacteroidota</taxon>
        <taxon>Flavobacteriia</taxon>
        <taxon>Flavobacteriales</taxon>
        <taxon>Flavobacteriaceae</taxon>
        <taxon>Kriegella</taxon>
    </lineage>
</organism>
<dbReference type="InterPro" id="IPR019734">
    <property type="entry name" value="TPR_rpt"/>
</dbReference>
<keyword evidence="8" id="KW-0472">Membrane</keyword>
<keyword evidence="7" id="KW-0067">ATP-binding</keyword>
<dbReference type="Pfam" id="PF07568">
    <property type="entry name" value="HisKA_2"/>
    <property type="match status" value="1"/>
</dbReference>
<feature type="transmembrane region" description="Helical" evidence="8">
    <location>
        <begin position="351"/>
        <end position="369"/>
    </location>
</feature>
<evidence type="ECO:0000313" key="10">
    <source>
        <dbReference type="EMBL" id="SDM42379.1"/>
    </source>
</evidence>
<keyword evidence="4" id="KW-0808">Transferase</keyword>
<dbReference type="InterPro" id="IPR005467">
    <property type="entry name" value="His_kinase_dom"/>
</dbReference>
<dbReference type="GO" id="GO:0005524">
    <property type="term" value="F:ATP binding"/>
    <property type="evidence" value="ECO:0007669"/>
    <property type="project" value="UniProtKB-KW"/>
</dbReference>
<dbReference type="PROSITE" id="PS50109">
    <property type="entry name" value="HIS_KIN"/>
    <property type="match status" value="1"/>
</dbReference>
<evidence type="ECO:0000256" key="6">
    <source>
        <dbReference type="ARBA" id="ARBA00022777"/>
    </source>
</evidence>
<accession>A0A1G9T3T8</accession>
<dbReference type="SUPFAM" id="SSF55874">
    <property type="entry name" value="ATPase domain of HSP90 chaperone/DNA topoisomerase II/histidine kinase"/>
    <property type="match status" value="1"/>
</dbReference>
<keyword evidence="5" id="KW-0547">Nucleotide-binding</keyword>
<dbReference type="AlphaFoldDB" id="A0A1G9T3T8"/>
<dbReference type="PANTHER" id="PTHR41523:SF8">
    <property type="entry name" value="ETHYLENE RESPONSE SENSOR PROTEIN"/>
    <property type="match status" value="1"/>
</dbReference>
<dbReference type="Gene3D" id="3.30.450.20">
    <property type="entry name" value="PAS domain"/>
    <property type="match status" value="1"/>
</dbReference>
<dbReference type="Proteomes" id="UP000199440">
    <property type="component" value="Unassembled WGS sequence"/>
</dbReference>
<dbReference type="GO" id="GO:0004673">
    <property type="term" value="F:protein histidine kinase activity"/>
    <property type="evidence" value="ECO:0007669"/>
    <property type="project" value="UniProtKB-EC"/>
</dbReference>
<evidence type="ECO:0000259" key="9">
    <source>
        <dbReference type="PROSITE" id="PS50109"/>
    </source>
</evidence>
<dbReference type="RefSeq" id="WP_089891792.1">
    <property type="nucleotide sequence ID" value="NZ_FNGV01000008.1"/>
</dbReference>
<dbReference type="SUPFAM" id="SSF48452">
    <property type="entry name" value="TPR-like"/>
    <property type="match status" value="2"/>
</dbReference>